<protein>
    <submittedName>
        <fullName evidence="2">Uncharacterized protein</fullName>
    </submittedName>
</protein>
<accession>A0A6A6T8Q0</accession>
<evidence type="ECO:0000313" key="3">
    <source>
        <dbReference type="Proteomes" id="UP000799324"/>
    </source>
</evidence>
<dbReference type="AlphaFoldDB" id="A0A6A6T8Q0"/>
<organism evidence="2 3">
    <name type="scientific">Lophiostoma macrostomum CBS 122681</name>
    <dbReference type="NCBI Taxonomy" id="1314788"/>
    <lineage>
        <taxon>Eukaryota</taxon>
        <taxon>Fungi</taxon>
        <taxon>Dikarya</taxon>
        <taxon>Ascomycota</taxon>
        <taxon>Pezizomycotina</taxon>
        <taxon>Dothideomycetes</taxon>
        <taxon>Pleosporomycetidae</taxon>
        <taxon>Pleosporales</taxon>
        <taxon>Lophiostomataceae</taxon>
        <taxon>Lophiostoma</taxon>
    </lineage>
</organism>
<keyword evidence="3" id="KW-1185">Reference proteome</keyword>
<dbReference type="EMBL" id="MU004346">
    <property type="protein sequence ID" value="KAF2655677.1"/>
    <property type="molecule type" value="Genomic_DNA"/>
</dbReference>
<name>A0A6A6T8Q0_9PLEO</name>
<proteinExistence type="predicted"/>
<gene>
    <name evidence="2" type="ORF">K491DRAFT_678735</name>
</gene>
<sequence>MPVTAGPRSTIESVGYRIPPPTEMPSLVDRTAFPALPTPGVADGKTQLVHNERLRYVATYATVTTLTSGSGRSKKYTMLPIVAVGRHDEVFSYFFSFPKEIREMIYEYAIEVYRPKNIFWGPVESCVYQGGMKVLGQNGTRTTVSLVEHRHRVWYLNQDIPHYLPHMCWVIPEAIPTFIRKSSYCIATEKQCKRLVGYMGSIEGGLQSIRELQFEGVSGSSGLRSEIKDYLEIVKRCPGLQRLWLNIDGGMWRTHVDRDCDSEEKLLEKLVSFYSFKELFRCKNLQTINLVIKDFEQYPGLYCDRLVKGLFHWLRDEFMRRNRQAVEVRLLEKMPWEHSYWILPEDSESSQGSNFMRRSNQKRDLEGNRLRIRQDLRERSGASKIAPS</sequence>
<feature type="region of interest" description="Disordered" evidence="1">
    <location>
        <begin position="347"/>
        <end position="368"/>
    </location>
</feature>
<feature type="compositionally biased region" description="Polar residues" evidence="1">
    <location>
        <begin position="349"/>
        <end position="358"/>
    </location>
</feature>
<dbReference type="Proteomes" id="UP000799324">
    <property type="component" value="Unassembled WGS sequence"/>
</dbReference>
<evidence type="ECO:0000256" key="1">
    <source>
        <dbReference type="SAM" id="MobiDB-lite"/>
    </source>
</evidence>
<reference evidence="2" key="1">
    <citation type="journal article" date="2020" name="Stud. Mycol.">
        <title>101 Dothideomycetes genomes: a test case for predicting lifestyles and emergence of pathogens.</title>
        <authorList>
            <person name="Haridas S."/>
            <person name="Albert R."/>
            <person name="Binder M."/>
            <person name="Bloem J."/>
            <person name="Labutti K."/>
            <person name="Salamov A."/>
            <person name="Andreopoulos B."/>
            <person name="Baker S."/>
            <person name="Barry K."/>
            <person name="Bills G."/>
            <person name="Bluhm B."/>
            <person name="Cannon C."/>
            <person name="Castanera R."/>
            <person name="Culley D."/>
            <person name="Daum C."/>
            <person name="Ezra D."/>
            <person name="Gonzalez J."/>
            <person name="Henrissat B."/>
            <person name="Kuo A."/>
            <person name="Liang C."/>
            <person name="Lipzen A."/>
            <person name="Lutzoni F."/>
            <person name="Magnuson J."/>
            <person name="Mondo S."/>
            <person name="Nolan M."/>
            <person name="Ohm R."/>
            <person name="Pangilinan J."/>
            <person name="Park H.-J."/>
            <person name="Ramirez L."/>
            <person name="Alfaro M."/>
            <person name="Sun H."/>
            <person name="Tritt A."/>
            <person name="Yoshinaga Y."/>
            <person name="Zwiers L.-H."/>
            <person name="Turgeon B."/>
            <person name="Goodwin S."/>
            <person name="Spatafora J."/>
            <person name="Crous P."/>
            <person name="Grigoriev I."/>
        </authorList>
    </citation>
    <scope>NUCLEOTIDE SEQUENCE</scope>
    <source>
        <strain evidence="2">CBS 122681</strain>
    </source>
</reference>
<evidence type="ECO:0000313" key="2">
    <source>
        <dbReference type="EMBL" id="KAF2655677.1"/>
    </source>
</evidence>